<gene>
    <name evidence="3" type="ORF">C6N14_04650</name>
</gene>
<proteinExistence type="inferred from homology"/>
<dbReference type="GO" id="GO:0016075">
    <property type="term" value="P:rRNA catabolic process"/>
    <property type="evidence" value="ECO:0007669"/>
    <property type="project" value="TreeGrafter"/>
</dbReference>
<protein>
    <submittedName>
        <fullName evidence="3">Type II toxin-antitoxin system PemK/MazF family toxin</fullName>
    </submittedName>
</protein>
<dbReference type="Proteomes" id="UP000244022">
    <property type="component" value="Unassembled WGS sequence"/>
</dbReference>
<dbReference type="EMBL" id="PYGR01000012">
    <property type="protein sequence ID" value="PTO36235.1"/>
    <property type="molecule type" value="Genomic_DNA"/>
</dbReference>
<evidence type="ECO:0000256" key="1">
    <source>
        <dbReference type="ARBA" id="ARBA00007521"/>
    </source>
</evidence>
<dbReference type="InterPro" id="IPR011067">
    <property type="entry name" value="Plasmid_toxin/cell-grow_inhib"/>
</dbReference>
<evidence type="ECO:0000256" key="2">
    <source>
        <dbReference type="ARBA" id="ARBA00022649"/>
    </source>
</evidence>
<evidence type="ECO:0000313" key="3">
    <source>
        <dbReference type="EMBL" id="PTO36235.1"/>
    </source>
</evidence>
<dbReference type="GO" id="GO:0004521">
    <property type="term" value="F:RNA endonuclease activity"/>
    <property type="evidence" value="ECO:0007669"/>
    <property type="project" value="TreeGrafter"/>
</dbReference>
<dbReference type="Gene3D" id="2.30.30.110">
    <property type="match status" value="1"/>
</dbReference>
<dbReference type="Pfam" id="PF02452">
    <property type="entry name" value="PemK_toxin"/>
    <property type="match status" value="1"/>
</dbReference>
<dbReference type="AlphaFoldDB" id="A0A2T5DEA5"/>
<evidence type="ECO:0000313" key="4">
    <source>
        <dbReference type="Proteomes" id="UP000244022"/>
    </source>
</evidence>
<organism evidence="3 4">
    <name type="scientific">Enterococcus mundtii</name>
    <dbReference type="NCBI Taxonomy" id="53346"/>
    <lineage>
        <taxon>Bacteria</taxon>
        <taxon>Bacillati</taxon>
        <taxon>Bacillota</taxon>
        <taxon>Bacilli</taxon>
        <taxon>Lactobacillales</taxon>
        <taxon>Enterococcaceae</taxon>
        <taxon>Enterococcus</taxon>
    </lineage>
</organism>
<accession>A0A2T5DEA5</accession>
<dbReference type="RefSeq" id="WP_108145683.1">
    <property type="nucleotide sequence ID" value="NZ_JADNBP010000011.1"/>
</dbReference>
<sequence length="122" mass="13928">MVYNINGYTPKQGDFVIINFNPSIGREIKKRRPAIVVSANHYNAVTGMCAVCPITNTKYKNYIALDKSHKLQGYINPFQIKTFDFMEKQRNVRFVEKATLAELGEVAQIIDMVFDFSSLLSE</sequence>
<dbReference type="GO" id="GO:0003677">
    <property type="term" value="F:DNA binding"/>
    <property type="evidence" value="ECO:0007669"/>
    <property type="project" value="InterPro"/>
</dbReference>
<name>A0A2T5DEA5_ENTMU</name>
<dbReference type="SUPFAM" id="SSF50118">
    <property type="entry name" value="Cell growth inhibitor/plasmid maintenance toxic component"/>
    <property type="match status" value="1"/>
</dbReference>
<keyword evidence="2" id="KW-1277">Toxin-antitoxin system</keyword>
<dbReference type="GO" id="GO:0006402">
    <property type="term" value="P:mRNA catabolic process"/>
    <property type="evidence" value="ECO:0007669"/>
    <property type="project" value="TreeGrafter"/>
</dbReference>
<dbReference type="InterPro" id="IPR003477">
    <property type="entry name" value="PemK-like"/>
</dbReference>
<comment type="similarity">
    <text evidence="1">Belongs to the PemK/MazF family.</text>
</comment>
<reference evidence="3 4" key="1">
    <citation type="submission" date="2018-03" db="EMBL/GenBank/DDBJ databases">
        <title>Draft genome sequences of four Enterococcus mundtii strains isolated from beef slaughterhouses in Kenya.</title>
        <authorList>
            <person name="Wambui J."/>
            <person name="Stevens M."/>
            <person name="Njage P."/>
            <person name="Stephan R."/>
            <person name="Tasara T."/>
        </authorList>
    </citation>
    <scope>NUCLEOTIDE SEQUENCE [LARGE SCALE GENOMIC DNA]</scope>
    <source>
        <strain evidence="3 4">H18-EM</strain>
    </source>
</reference>
<comment type="caution">
    <text evidence="3">The sequence shown here is derived from an EMBL/GenBank/DDBJ whole genome shotgun (WGS) entry which is preliminary data.</text>
</comment>
<dbReference type="PANTHER" id="PTHR33988">
    <property type="entry name" value="ENDORIBONUCLEASE MAZF-RELATED"/>
    <property type="match status" value="1"/>
</dbReference>